<evidence type="ECO:0000256" key="2">
    <source>
        <dbReference type="ARBA" id="ARBA00005417"/>
    </source>
</evidence>
<dbReference type="PANTHER" id="PTHR43297">
    <property type="entry name" value="OLIGOPEPTIDE TRANSPORT ATP-BINDING PROTEIN APPD"/>
    <property type="match status" value="1"/>
</dbReference>
<comment type="similarity">
    <text evidence="2">Belongs to the ABC transporter superfamily.</text>
</comment>
<evidence type="ECO:0000313" key="9">
    <source>
        <dbReference type="EMBL" id="MFD2701286.1"/>
    </source>
</evidence>
<dbReference type="Gene3D" id="3.40.50.300">
    <property type="entry name" value="P-loop containing nucleotide triphosphate hydrolases"/>
    <property type="match status" value="1"/>
</dbReference>
<keyword evidence="7" id="KW-0472">Membrane</keyword>
<dbReference type="GO" id="GO:0005524">
    <property type="term" value="F:ATP binding"/>
    <property type="evidence" value="ECO:0007669"/>
    <property type="project" value="UniProtKB-KW"/>
</dbReference>
<dbReference type="InterPro" id="IPR017871">
    <property type="entry name" value="ABC_transporter-like_CS"/>
</dbReference>
<comment type="subcellular location">
    <subcellularLocation>
        <location evidence="1">Cell membrane</location>
        <topology evidence="1">Peripheral membrane protein</topology>
    </subcellularLocation>
</comment>
<dbReference type="Pfam" id="PF00005">
    <property type="entry name" value="ABC_tran"/>
    <property type="match status" value="1"/>
</dbReference>
<evidence type="ECO:0000256" key="3">
    <source>
        <dbReference type="ARBA" id="ARBA00022448"/>
    </source>
</evidence>
<dbReference type="Proteomes" id="UP001597540">
    <property type="component" value="Unassembled WGS sequence"/>
</dbReference>
<dbReference type="CDD" id="cd03257">
    <property type="entry name" value="ABC_NikE_OppD_transporters"/>
    <property type="match status" value="1"/>
</dbReference>
<sequence length="340" mass="37795">MSQTPLLEVRHLTTIFPTETGIVKAVDGVSFHIAPEETVGIVGESGCGKSVTAESIMRLFDEKTTEYRGQIIYNGVDLLQLSEEKMRSVRGNDISIIFQDPMSSLNPVYTIGDQIAEAIMLHQKLGKSQAKRKAVQLLSLTGISDPEERLHAYPHELSGGMRQRVMIALALSCEPRLLIADEPTTALDVTIQAQILELMNELKSTLRMGIMLITHDLSVVAQMCSRVIVMYLGEVIEEADVVTLFDHPFHPYTLGLLKSVPQIEGVRKGKLYEIKGTVPQMDEVSNSCRFSPRCPFATEICRTSPPALEEASDGHRVRCWHYKEIAANGGAEHELEFEPY</sequence>
<dbReference type="SMART" id="SM00382">
    <property type="entry name" value="AAA"/>
    <property type="match status" value="1"/>
</dbReference>
<evidence type="ECO:0000256" key="5">
    <source>
        <dbReference type="ARBA" id="ARBA00022741"/>
    </source>
</evidence>
<dbReference type="PROSITE" id="PS50893">
    <property type="entry name" value="ABC_TRANSPORTER_2"/>
    <property type="match status" value="1"/>
</dbReference>
<dbReference type="PANTHER" id="PTHR43297:SF2">
    <property type="entry name" value="DIPEPTIDE TRANSPORT ATP-BINDING PROTEIN DPPD"/>
    <property type="match status" value="1"/>
</dbReference>
<evidence type="ECO:0000256" key="6">
    <source>
        <dbReference type="ARBA" id="ARBA00022840"/>
    </source>
</evidence>
<organism evidence="9 10">
    <name type="scientific">Paenibacillus shunpengii</name>
    <dbReference type="NCBI Taxonomy" id="2054424"/>
    <lineage>
        <taxon>Bacteria</taxon>
        <taxon>Bacillati</taxon>
        <taxon>Bacillota</taxon>
        <taxon>Bacilli</taxon>
        <taxon>Bacillales</taxon>
        <taxon>Paenibacillaceae</taxon>
        <taxon>Paenibacillus</taxon>
    </lineage>
</organism>
<comment type="caution">
    <text evidence="9">The sequence shown here is derived from an EMBL/GenBank/DDBJ whole genome shotgun (WGS) entry which is preliminary data.</text>
</comment>
<dbReference type="RefSeq" id="WP_076313627.1">
    <property type="nucleotide sequence ID" value="NZ_JBHUMJ010000002.1"/>
</dbReference>
<protein>
    <submittedName>
        <fullName evidence="9">ABC transporter ATP-binding protein</fullName>
    </submittedName>
</protein>
<gene>
    <name evidence="9" type="ORF">ACFSVM_12485</name>
</gene>
<keyword evidence="10" id="KW-1185">Reference proteome</keyword>
<keyword evidence="3" id="KW-0813">Transport</keyword>
<evidence type="ECO:0000256" key="7">
    <source>
        <dbReference type="ARBA" id="ARBA00023136"/>
    </source>
</evidence>
<evidence type="ECO:0000313" key="10">
    <source>
        <dbReference type="Proteomes" id="UP001597540"/>
    </source>
</evidence>
<proteinExistence type="inferred from homology"/>
<keyword evidence="4" id="KW-1003">Cell membrane</keyword>
<evidence type="ECO:0000259" key="8">
    <source>
        <dbReference type="PROSITE" id="PS50893"/>
    </source>
</evidence>
<reference evidence="10" key="1">
    <citation type="journal article" date="2019" name="Int. J. Syst. Evol. Microbiol.">
        <title>The Global Catalogue of Microorganisms (GCM) 10K type strain sequencing project: providing services to taxonomists for standard genome sequencing and annotation.</title>
        <authorList>
            <consortium name="The Broad Institute Genomics Platform"/>
            <consortium name="The Broad Institute Genome Sequencing Center for Infectious Disease"/>
            <person name="Wu L."/>
            <person name="Ma J."/>
        </authorList>
    </citation>
    <scope>NUCLEOTIDE SEQUENCE [LARGE SCALE GENOMIC DNA]</scope>
    <source>
        <strain evidence="10">KCTC 33849</strain>
    </source>
</reference>
<keyword evidence="6 9" id="KW-0067">ATP-binding</keyword>
<dbReference type="NCBIfam" id="TIGR01727">
    <property type="entry name" value="oligo_HPY"/>
    <property type="match status" value="1"/>
</dbReference>
<evidence type="ECO:0000256" key="4">
    <source>
        <dbReference type="ARBA" id="ARBA00022475"/>
    </source>
</evidence>
<dbReference type="SUPFAM" id="SSF52540">
    <property type="entry name" value="P-loop containing nucleoside triphosphate hydrolases"/>
    <property type="match status" value="1"/>
</dbReference>
<dbReference type="InterPro" id="IPR013563">
    <property type="entry name" value="Oligopep_ABC_C"/>
</dbReference>
<dbReference type="InterPro" id="IPR003439">
    <property type="entry name" value="ABC_transporter-like_ATP-bd"/>
</dbReference>
<dbReference type="Pfam" id="PF08352">
    <property type="entry name" value="oligo_HPY"/>
    <property type="match status" value="1"/>
</dbReference>
<dbReference type="InterPro" id="IPR027417">
    <property type="entry name" value="P-loop_NTPase"/>
</dbReference>
<name>A0ABW5SNJ3_9BACL</name>
<dbReference type="PROSITE" id="PS00211">
    <property type="entry name" value="ABC_TRANSPORTER_1"/>
    <property type="match status" value="1"/>
</dbReference>
<dbReference type="EMBL" id="JBHUMJ010000002">
    <property type="protein sequence ID" value="MFD2701286.1"/>
    <property type="molecule type" value="Genomic_DNA"/>
</dbReference>
<keyword evidence="5" id="KW-0547">Nucleotide-binding</keyword>
<accession>A0ABW5SNJ3</accession>
<feature type="domain" description="ABC transporter" evidence="8">
    <location>
        <begin position="7"/>
        <end position="257"/>
    </location>
</feature>
<dbReference type="InterPro" id="IPR050388">
    <property type="entry name" value="ABC_Ni/Peptide_Import"/>
</dbReference>
<evidence type="ECO:0000256" key="1">
    <source>
        <dbReference type="ARBA" id="ARBA00004202"/>
    </source>
</evidence>
<dbReference type="InterPro" id="IPR003593">
    <property type="entry name" value="AAA+_ATPase"/>
</dbReference>